<proteinExistence type="predicted"/>
<reference evidence="1" key="1">
    <citation type="journal article" date="2021" name="Proc. Natl. Acad. Sci. U.S.A.">
        <title>A Catalog of Tens of Thousands of Viruses from Human Metagenomes Reveals Hidden Associations with Chronic Diseases.</title>
        <authorList>
            <person name="Tisza M.J."/>
            <person name="Buck C.B."/>
        </authorList>
    </citation>
    <scope>NUCLEOTIDE SEQUENCE</scope>
    <source>
        <strain evidence="1">CtWeH21</strain>
    </source>
</reference>
<accession>A0A8S5PHM3</accession>
<evidence type="ECO:0000313" key="1">
    <source>
        <dbReference type="EMBL" id="DAE05873.1"/>
    </source>
</evidence>
<sequence length="37" mass="4588">METTELLRSLTRGNFCARLIRFSERTKEWITMHYKLR</sequence>
<name>A0A8S5PHM3_9CAUD</name>
<dbReference type="EMBL" id="BK015419">
    <property type="protein sequence ID" value="DAE05873.1"/>
    <property type="molecule type" value="Genomic_DNA"/>
</dbReference>
<protein>
    <submittedName>
        <fullName evidence="1">Uncharacterized protein</fullName>
    </submittedName>
</protein>
<organism evidence="1">
    <name type="scientific">Podoviridae sp. ctWeH21</name>
    <dbReference type="NCBI Taxonomy" id="2825255"/>
    <lineage>
        <taxon>Viruses</taxon>
        <taxon>Duplodnaviria</taxon>
        <taxon>Heunggongvirae</taxon>
        <taxon>Uroviricota</taxon>
        <taxon>Caudoviricetes</taxon>
    </lineage>
</organism>